<comment type="caution">
    <text evidence="2">The sequence shown here is derived from an EMBL/GenBank/DDBJ whole genome shotgun (WGS) entry which is preliminary data.</text>
</comment>
<feature type="transmembrane region" description="Helical" evidence="1">
    <location>
        <begin position="24"/>
        <end position="46"/>
    </location>
</feature>
<keyword evidence="1" id="KW-0812">Transmembrane</keyword>
<keyword evidence="1" id="KW-1133">Transmembrane helix</keyword>
<keyword evidence="1" id="KW-0472">Membrane</keyword>
<sequence>MDLSQGFGHGLHAKIGIMMEYFDYLFALIASTMQQILQYLGLWFVFKLDRVIYTDYSLICVVMEKLPIFLSGSIKFADYLPYIL</sequence>
<gene>
    <name evidence="2" type="ORF">CIPAW_02G043700</name>
</gene>
<evidence type="ECO:0000313" key="2">
    <source>
        <dbReference type="EMBL" id="KAG6663726.1"/>
    </source>
</evidence>
<reference evidence="2" key="1">
    <citation type="submission" date="2020-12" db="EMBL/GenBank/DDBJ databases">
        <title>WGS assembly of Carya illinoinensis cv. Pawnee.</title>
        <authorList>
            <person name="Platts A."/>
            <person name="Shu S."/>
            <person name="Wright S."/>
            <person name="Barry K."/>
            <person name="Edger P."/>
            <person name="Pires J.C."/>
            <person name="Schmutz J."/>
        </authorList>
    </citation>
    <scope>NUCLEOTIDE SEQUENCE</scope>
    <source>
        <tissue evidence="2">Leaf</tissue>
    </source>
</reference>
<evidence type="ECO:0000256" key="1">
    <source>
        <dbReference type="SAM" id="Phobius"/>
    </source>
</evidence>
<organism evidence="2 3">
    <name type="scientific">Carya illinoinensis</name>
    <name type="common">Pecan</name>
    <dbReference type="NCBI Taxonomy" id="32201"/>
    <lineage>
        <taxon>Eukaryota</taxon>
        <taxon>Viridiplantae</taxon>
        <taxon>Streptophyta</taxon>
        <taxon>Embryophyta</taxon>
        <taxon>Tracheophyta</taxon>
        <taxon>Spermatophyta</taxon>
        <taxon>Magnoliopsida</taxon>
        <taxon>eudicotyledons</taxon>
        <taxon>Gunneridae</taxon>
        <taxon>Pentapetalae</taxon>
        <taxon>rosids</taxon>
        <taxon>fabids</taxon>
        <taxon>Fagales</taxon>
        <taxon>Juglandaceae</taxon>
        <taxon>Carya</taxon>
    </lineage>
</organism>
<dbReference type="Proteomes" id="UP000811609">
    <property type="component" value="Chromosome 2"/>
</dbReference>
<keyword evidence="3" id="KW-1185">Reference proteome</keyword>
<proteinExistence type="predicted"/>
<accession>A0A8T1RA31</accession>
<name>A0A8T1RA31_CARIL</name>
<evidence type="ECO:0000313" key="3">
    <source>
        <dbReference type="Proteomes" id="UP000811609"/>
    </source>
</evidence>
<dbReference type="EMBL" id="CM031810">
    <property type="protein sequence ID" value="KAG6663726.1"/>
    <property type="molecule type" value="Genomic_DNA"/>
</dbReference>
<protein>
    <submittedName>
        <fullName evidence="2">Uncharacterized protein</fullName>
    </submittedName>
</protein>
<dbReference type="AlphaFoldDB" id="A0A8T1RA31"/>